<dbReference type="OrthoDB" id="3404679at2"/>
<dbReference type="Proteomes" id="UP000308121">
    <property type="component" value="Unassembled WGS sequence"/>
</dbReference>
<proteinExistence type="predicted"/>
<feature type="transmembrane region" description="Helical" evidence="2">
    <location>
        <begin position="248"/>
        <end position="273"/>
    </location>
</feature>
<feature type="domain" description="Acyltransferase 3" evidence="3">
    <location>
        <begin position="129"/>
        <end position="449"/>
    </location>
</feature>
<feature type="transmembrane region" description="Helical" evidence="2">
    <location>
        <begin position="198"/>
        <end position="220"/>
    </location>
</feature>
<evidence type="ECO:0000313" key="5">
    <source>
        <dbReference type="Proteomes" id="UP000308121"/>
    </source>
</evidence>
<evidence type="ECO:0000256" key="2">
    <source>
        <dbReference type="SAM" id="Phobius"/>
    </source>
</evidence>
<keyword evidence="2" id="KW-0812">Transmembrane</keyword>
<keyword evidence="2" id="KW-1133">Transmembrane helix</keyword>
<dbReference type="PANTHER" id="PTHR23028:SF53">
    <property type="entry name" value="ACYL_TRANSF_3 DOMAIN-CONTAINING PROTEIN"/>
    <property type="match status" value="1"/>
</dbReference>
<keyword evidence="4" id="KW-0808">Transferase</keyword>
<dbReference type="GO" id="GO:0009103">
    <property type="term" value="P:lipopolysaccharide biosynthetic process"/>
    <property type="evidence" value="ECO:0007669"/>
    <property type="project" value="TreeGrafter"/>
</dbReference>
<comment type="caution">
    <text evidence="4">The sequence shown here is derived from an EMBL/GenBank/DDBJ whole genome shotgun (WGS) entry which is preliminary data.</text>
</comment>
<dbReference type="EMBL" id="SZYE01000046">
    <property type="protein sequence ID" value="TKR24065.1"/>
    <property type="molecule type" value="Genomic_DNA"/>
</dbReference>
<evidence type="ECO:0000313" key="4">
    <source>
        <dbReference type="EMBL" id="TKR24065.1"/>
    </source>
</evidence>
<dbReference type="AlphaFoldDB" id="A0A7Z8NPP6"/>
<accession>A0A7Z8NPP6</accession>
<feature type="transmembrane region" description="Helical" evidence="2">
    <location>
        <begin position="428"/>
        <end position="449"/>
    </location>
</feature>
<dbReference type="GO" id="GO:0016747">
    <property type="term" value="F:acyltransferase activity, transferring groups other than amino-acyl groups"/>
    <property type="evidence" value="ECO:0007669"/>
    <property type="project" value="InterPro"/>
</dbReference>
<feature type="compositionally biased region" description="Basic and acidic residues" evidence="1">
    <location>
        <begin position="459"/>
        <end position="470"/>
    </location>
</feature>
<gene>
    <name evidence="4" type="ORF">FA014_08065</name>
</gene>
<reference evidence="4 5" key="1">
    <citation type="submission" date="2019-05" db="EMBL/GenBank/DDBJ databases">
        <title>Genome sequence of Cellulomonas hominis strain CS1.</title>
        <authorList>
            <person name="Belmont J."/>
            <person name="Maclea K.S."/>
        </authorList>
    </citation>
    <scope>NUCLEOTIDE SEQUENCE [LARGE SCALE GENOMIC DNA]</scope>
    <source>
        <strain evidence="4 5">CS1</strain>
    </source>
</reference>
<dbReference type="InterPro" id="IPR002656">
    <property type="entry name" value="Acyl_transf_3_dom"/>
</dbReference>
<feature type="compositionally biased region" description="Low complexity" evidence="1">
    <location>
        <begin position="21"/>
        <end position="39"/>
    </location>
</feature>
<dbReference type="PANTHER" id="PTHR23028">
    <property type="entry name" value="ACETYLTRANSFERASE"/>
    <property type="match status" value="1"/>
</dbReference>
<feature type="transmembrane region" description="Helical" evidence="2">
    <location>
        <begin position="305"/>
        <end position="324"/>
    </location>
</feature>
<protein>
    <submittedName>
        <fullName evidence="4">Acyltransferase</fullName>
    </submittedName>
</protein>
<evidence type="ECO:0000259" key="3">
    <source>
        <dbReference type="Pfam" id="PF01757"/>
    </source>
</evidence>
<keyword evidence="2" id="KW-0472">Membrane</keyword>
<feature type="transmembrane region" description="Helical" evidence="2">
    <location>
        <begin position="368"/>
        <end position="388"/>
    </location>
</feature>
<dbReference type="GO" id="GO:0016020">
    <property type="term" value="C:membrane"/>
    <property type="evidence" value="ECO:0007669"/>
    <property type="project" value="TreeGrafter"/>
</dbReference>
<feature type="compositionally biased region" description="Basic and acidic residues" evidence="1">
    <location>
        <begin position="81"/>
        <end position="90"/>
    </location>
</feature>
<organism evidence="4 5">
    <name type="scientific">Cellulomonas hominis</name>
    <dbReference type="NCBI Taxonomy" id="156981"/>
    <lineage>
        <taxon>Bacteria</taxon>
        <taxon>Bacillati</taxon>
        <taxon>Actinomycetota</taxon>
        <taxon>Actinomycetes</taxon>
        <taxon>Micrococcales</taxon>
        <taxon>Cellulomonadaceae</taxon>
        <taxon>Cellulomonas</taxon>
    </lineage>
</organism>
<feature type="transmembrane region" description="Helical" evidence="2">
    <location>
        <begin position="400"/>
        <end position="422"/>
    </location>
</feature>
<feature type="transmembrane region" description="Helical" evidence="2">
    <location>
        <begin position="344"/>
        <end position="362"/>
    </location>
</feature>
<feature type="region of interest" description="Disordered" evidence="1">
    <location>
        <begin position="458"/>
        <end position="500"/>
    </location>
</feature>
<feature type="transmembrane region" description="Helical" evidence="2">
    <location>
        <begin position="125"/>
        <end position="144"/>
    </location>
</feature>
<evidence type="ECO:0000256" key="1">
    <source>
        <dbReference type="SAM" id="MobiDB-lite"/>
    </source>
</evidence>
<sequence>MTASSQVAEMSARRLSRISARRAASAPGICSGLRSRCGCSPGGGRGRDATAQVSGARGGREGGAPARTRRGRNPAGGGRLTGDKPVEIRPNRGARGYRLPVTAAGPDHASPRTTSSSRSGARAPAGRVAGLDALRGVAIALVMLTHADGDAFGSGGMVGVTLFFVLSGFLITGLLVRDLASHGRVRWGRFYGARALRLLPPLGLVLAGYLVVEGLLGLFAGPSQVPWTLFSALTYTSNLPYLPHGSGAFFHLWTLATEEQFYLLWPLVLAVAWRRRRVRAVVALGVAGSLLLCAATIAYQAPDVARVYALPTSWSVALFVGCALRLGRDRASRALPAGPVARRWLAGALLAAFAAVAVVPGLDASPWMYLVAIPALAVASAVLVLLAAESRWPARGPVRAVVALGTVSYAAYLWNLPITQWLGDPRDLTGGTLGIVLTLLAATASWWLVERPAARLRRRAQDGGRPDVPRPRAGSDPALPARAEPARAEPAAAEARLVAE</sequence>
<name>A0A7Z8NPP6_9CELL</name>
<feature type="compositionally biased region" description="Low complexity" evidence="1">
    <location>
        <begin position="111"/>
        <end position="124"/>
    </location>
</feature>
<feature type="compositionally biased region" description="Low complexity" evidence="1">
    <location>
        <begin position="477"/>
        <end position="500"/>
    </location>
</feature>
<feature type="region of interest" description="Disordered" evidence="1">
    <location>
        <begin position="1"/>
        <end position="124"/>
    </location>
</feature>
<feature type="transmembrane region" description="Helical" evidence="2">
    <location>
        <begin position="156"/>
        <end position="177"/>
    </location>
</feature>
<feature type="transmembrane region" description="Helical" evidence="2">
    <location>
        <begin position="280"/>
        <end position="299"/>
    </location>
</feature>
<dbReference type="InterPro" id="IPR050879">
    <property type="entry name" value="Acyltransferase_3"/>
</dbReference>
<keyword evidence="4" id="KW-0012">Acyltransferase</keyword>
<dbReference type="Pfam" id="PF01757">
    <property type="entry name" value="Acyl_transf_3"/>
    <property type="match status" value="1"/>
</dbReference>